<dbReference type="Proteomes" id="UP000295151">
    <property type="component" value="Unassembled WGS sequence"/>
</dbReference>
<dbReference type="RefSeq" id="WP_133980510.1">
    <property type="nucleotide sequence ID" value="NZ_SOCE01000001.1"/>
</dbReference>
<evidence type="ECO:0000313" key="2">
    <source>
        <dbReference type="EMBL" id="TDU90614.1"/>
    </source>
</evidence>
<accession>A0A4R7TEM2</accession>
<protein>
    <recommendedName>
        <fullName evidence="4">Secreted protein</fullName>
    </recommendedName>
</protein>
<dbReference type="EMBL" id="SOCE01000001">
    <property type="protein sequence ID" value="TDU90614.1"/>
    <property type="molecule type" value="Genomic_DNA"/>
</dbReference>
<comment type="caution">
    <text evidence="2">The sequence shown here is derived from an EMBL/GenBank/DDBJ whole genome shotgun (WGS) entry which is preliminary data.</text>
</comment>
<keyword evidence="1" id="KW-0732">Signal</keyword>
<evidence type="ECO:0008006" key="4">
    <source>
        <dbReference type="Google" id="ProtNLM"/>
    </source>
</evidence>
<evidence type="ECO:0000256" key="1">
    <source>
        <dbReference type="SAM" id="SignalP"/>
    </source>
</evidence>
<sequence length="174" mass="18477">MPKTFRTARRTLGAFAGALLLVAGAAGLAAAAPTGSASLSGDGTPTAPVAATPIASGSTAKATSTMTTLASPPSGCRPYVQSSYAISCYEYNGDDQWIRDLDANGWQAVVHVQTNYGKNRYCGALPAAQGWGQCNYDHREDGCVRFRFYELKDGVTRNWTVFSPYYHDSTGTLC</sequence>
<organism evidence="2 3">
    <name type="scientific">Kribbella voronezhensis</name>
    <dbReference type="NCBI Taxonomy" id="2512212"/>
    <lineage>
        <taxon>Bacteria</taxon>
        <taxon>Bacillati</taxon>
        <taxon>Actinomycetota</taxon>
        <taxon>Actinomycetes</taxon>
        <taxon>Propionibacteriales</taxon>
        <taxon>Kribbellaceae</taxon>
        <taxon>Kribbella</taxon>
    </lineage>
</organism>
<gene>
    <name evidence="2" type="ORF">EV138_4206</name>
</gene>
<dbReference type="OrthoDB" id="3830608at2"/>
<feature type="signal peptide" evidence="1">
    <location>
        <begin position="1"/>
        <end position="31"/>
    </location>
</feature>
<evidence type="ECO:0000313" key="3">
    <source>
        <dbReference type="Proteomes" id="UP000295151"/>
    </source>
</evidence>
<proteinExistence type="predicted"/>
<reference evidence="2 3" key="1">
    <citation type="submission" date="2019-03" db="EMBL/GenBank/DDBJ databases">
        <title>Genomic Encyclopedia of Type Strains, Phase III (KMG-III): the genomes of soil and plant-associated and newly described type strains.</title>
        <authorList>
            <person name="Whitman W."/>
        </authorList>
    </citation>
    <scope>NUCLEOTIDE SEQUENCE [LARGE SCALE GENOMIC DNA]</scope>
    <source>
        <strain evidence="2 3">VKM Ac-2575</strain>
    </source>
</reference>
<keyword evidence="3" id="KW-1185">Reference proteome</keyword>
<name>A0A4R7TEM2_9ACTN</name>
<dbReference type="AlphaFoldDB" id="A0A4R7TEM2"/>
<feature type="chain" id="PRO_5020383187" description="Secreted protein" evidence="1">
    <location>
        <begin position="32"/>
        <end position="174"/>
    </location>
</feature>